<dbReference type="InterPro" id="IPR036388">
    <property type="entry name" value="WH-like_DNA-bd_sf"/>
</dbReference>
<dbReference type="PRINTS" id="PR00039">
    <property type="entry name" value="HTHLYSR"/>
</dbReference>
<evidence type="ECO:0000256" key="3">
    <source>
        <dbReference type="ARBA" id="ARBA00023125"/>
    </source>
</evidence>
<dbReference type="PANTHER" id="PTHR30419">
    <property type="entry name" value="HTH-TYPE TRANSCRIPTIONAL REGULATOR YBHD"/>
    <property type="match status" value="1"/>
</dbReference>
<dbReference type="RefSeq" id="WP_009257306.1">
    <property type="nucleotide sequence ID" value="NZ_KN174161.1"/>
</dbReference>
<dbReference type="FunFam" id="1.10.10.10:FF:000001">
    <property type="entry name" value="LysR family transcriptional regulator"/>
    <property type="match status" value="1"/>
</dbReference>
<dbReference type="PROSITE" id="PS50931">
    <property type="entry name" value="HTH_LYSR"/>
    <property type="match status" value="1"/>
</dbReference>
<dbReference type="AlphaFoldDB" id="A0A096CR59"/>
<dbReference type="EMBL" id="ADLO01000009">
    <property type="protein sequence ID" value="KGF57272.1"/>
    <property type="molecule type" value="Genomic_DNA"/>
</dbReference>
<dbReference type="GO" id="GO:0003700">
    <property type="term" value="F:DNA-binding transcription factor activity"/>
    <property type="evidence" value="ECO:0007669"/>
    <property type="project" value="InterPro"/>
</dbReference>
<dbReference type="InterPro" id="IPR000847">
    <property type="entry name" value="LysR_HTH_N"/>
</dbReference>
<dbReference type="Pfam" id="PF00126">
    <property type="entry name" value="HTH_1"/>
    <property type="match status" value="1"/>
</dbReference>
<comment type="caution">
    <text evidence="6">The sequence shown here is derived from an EMBL/GenBank/DDBJ whole genome shotgun (WGS) entry which is preliminary data.</text>
</comment>
<dbReference type="InterPro" id="IPR005119">
    <property type="entry name" value="LysR_subst-bd"/>
</dbReference>
<accession>A0A096CR59</accession>
<dbReference type="SUPFAM" id="SSF53850">
    <property type="entry name" value="Periplasmic binding protein-like II"/>
    <property type="match status" value="1"/>
</dbReference>
<dbReference type="PATRIC" id="fig|742738.3.peg.313"/>
<protein>
    <recommendedName>
        <fullName evidence="5">HTH lysR-type domain-containing protein</fullName>
    </recommendedName>
</protein>
<name>A0A096CR59_FLAPL</name>
<dbReference type="eggNOG" id="COG0583">
    <property type="taxonomic scope" value="Bacteria"/>
</dbReference>
<reference evidence="6 7" key="1">
    <citation type="submission" date="2011-08" db="EMBL/GenBank/DDBJ databases">
        <title>The Genome Sequence of Clostridium orbiscindens 1_3_50AFAA.</title>
        <authorList>
            <consortium name="The Broad Institute Genome Sequencing Platform"/>
            <person name="Earl A."/>
            <person name="Ward D."/>
            <person name="Feldgarden M."/>
            <person name="Gevers D."/>
            <person name="Daigneault M."/>
            <person name="Strauss J."/>
            <person name="Allen-Vercoe E."/>
            <person name="Young S.K."/>
            <person name="Zeng Q."/>
            <person name="Gargeya S."/>
            <person name="Fitzgerald M."/>
            <person name="Haas B."/>
            <person name="Abouelleil A."/>
            <person name="Alvarado L."/>
            <person name="Arachchi H.M."/>
            <person name="Berlin A."/>
            <person name="Brown A."/>
            <person name="Chapman S.B."/>
            <person name="Chen Z."/>
            <person name="Dunbar C."/>
            <person name="Freedman E."/>
            <person name="Gearin G."/>
            <person name="Gellesch M."/>
            <person name="Goldberg J."/>
            <person name="Griggs A."/>
            <person name="Gujja S."/>
            <person name="Heiman D."/>
            <person name="Howarth C."/>
            <person name="Larson L."/>
            <person name="Lui A."/>
            <person name="MacDonald P.J.P."/>
            <person name="Montmayeur A."/>
            <person name="Murphy C."/>
            <person name="Neiman D."/>
            <person name="Pearson M."/>
            <person name="Priest M."/>
            <person name="Roberts A."/>
            <person name="Saif S."/>
            <person name="Shea T."/>
            <person name="Shenoy N."/>
            <person name="Sisk P."/>
            <person name="Stolte C."/>
            <person name="Sykes S."/>
            <person name="Wortman J."/>
            <person name="Nusbaum C."/>
            <person name="Birren B."/>
        </authorList>
    </citation>
    <scope>NUCLEOTIDE SEQUENCE [LARGE SCALE GENOMIC DNA]</scope>
    <source>
        <strain evidence="6 7">1_3_50AFAA</strain>
    </source>
</reference>
<keyword evidence="3" id="KW-0238">DNA-binding</keyword>
<dbReference type="InterPro" id="IPR050950">
    <property type="entry name" value="HTH-type_LysR_regulators"/>
</dbReference>
<dbReference type="Proteomes" id="UP000029585">
    <property type="component" value="Unassembled WGS sequence"/>
</dbReference>
<dbReference type="Gene3D" id="3.40.190.290">
    <property type="match status" value="1"/>
</dbReference>
<sequence>MKRMQLEYFVRIVEEKSFTKAAEKLFISQPALSKSIRALEAELGVTLFKRDPRELSLTSEGENVYCYAVDILNYWQSRTAELFSLLEQVKGSLRFGLPPSVGSVFFSKILFEYGCKYPQVDLQIVEGTSKKIEALVMNDQVDLGVVIEPYENPHMRLKTVYRSDVVLAVARNHRLAERTEVEIAELRDEPMLMVSKDYMFHDQVLAHCRQAGFTPNITFTTSQWDLLLEMTAENQGVTLIGRPLVEKLYSGRIKCISLQNPEFLWTLGLISKKCKTLSGAAKSLWNFCDEV</sequence>
<dbReference type="GO" id="GO:0003677">
    <property type="term" value="F:DNA binding"/>
    <property type="evidence" value="ECO:0007669"/>
    <property type="project" value="UniProtKB-KW"/>
</dbReference>
<evidence type="ECO:0000256" key="1">
    <source>
        <dbReference type="ARBA" id="ARBA00009437"/>
    </source>
</evidence>
<keyword evidence="2" id="KW-0805">Transcription regulation</keyword>
<organism evidence="6 7">
    <name type="scientific">Flavonifractor plautii 1_3_50AFAA</name>
    <dbReference type="NCBI Taxonomy" id="742738"/>
    <lineage>
        <taxon>Bacteria</taxon>
        <taxon>Bacillati</taxon>
        <taxon>Bacillota</taxon>
        <taxon>Clostridia</taxon>
        <taxon>Eubacteriales</taxon>
        <taxon>Oscillospiraceae</taxon>
        <taxon>Flavonifractor</taxon>
    </lineage>
</organism>
<comment type="similarity">
    <text evidence="1">Belongs to the LysR transcriptional regulatory family.</text>
</comment>
<evidence type="ECO:0000313" key="6">
    <source>
        <dbReference type="EMBL" id="KGF57272.1"/>
    </source>
</evidence>
<evidence type="ECO:0000313" key="7">
    <source>
        <dbReference type="Proteomes" id="UP000029585"/>
    </source>
</evidence>
<evidence type="ECO:0000259" key="5">
    <source>
        <dbReference type="PROSITE" id="PS50931"/>
    </source>
</evidence>
<evidence type="ECO:0000256" key="4">
    <source>
        <dbReference type="ARBA" id="ARBA00023163"/>
    </source>
</evidence>
<dbReference type="Pfam" id="PF03466">
    <property type="entry name" value="LysR_substrate"/>
    <property type="match status" value="1"/>
</dbReference>
<dbReference type="GO" id="GO:0005829">
    <property type="term" value="C:cytosol"/>
    <property type="evidence" value="ECO:0007669"/>
    <property type="project" value="TreeGrafter"/>
</dbReference>
<dbReference type="PANTHER" id="PTHR30419:SF8">
    <property type="entry name" value="NITROGEN ASSIMILATION TRANSCRIPTIONAL ACTIVATOR-RELATED"/>
    <property type="match status" value="1"/>
</dbReference>
<keyword evidence="7" id="KW-1185">Reference proteome</keyword>
<keyword evidence="4" id="KW-0804">Transcription</keyword>
<dbReference type="HOGENOM" id="CLU_039613_6_2_9"/>
<gene>
    <name evidence="6" type="ORF">HMPREF9460_00300</name>
</gene>
<proteinExistence type="inferred from homology"/>
<dbReference type="SUPFAM" id="SSF46785">
    <property type="entry name" value="Winged helix' DNA-binding domain"/>
    <property type="match status" value="1"/>
</dbReference>
<dbReference type="Gene3D" id="1.10.10.10">
    <property type="entry name" value="Winged helix-like DNA-binding domain superfamily/Winged helix DNA-binding domain"/>
    <property type="match status" value="1"/>
</dbReference>
<evidence type="ECO:0000256" key="2">
    <source>
        <dbReference type="ARBA" id="ARBA00023015"/>
    </source>
</evidence>
<dbReference type="InterPro" id="IPR036390">
    <property type="entry name" value="WH_DNA-bd_sf"/>
</dbReference>
<feature type="domain" description="HTH lysR-type" evidence="5">
    <location>
        <begin position="1"/>
        <end position="58"/>
    </location>
</feature>